<feature type="domain" description="Glycoside hydrolase family 38 central" evidence="5">
    <location>
        <begin position="391"/>
        <end position="462"/>
    </location>
</feature>
<dbReference type="InterPro" id="IPR037094">
    <property type="entry name" value="Glyco_hydro_38_cen_sf"/>
</dbReference>
<dbReference type="InterPro" id="IPR027291">
    <property type="entry name" value="Glyco_hydro_38_N_sf"/>
</dbReference>
<dbReference type="InterPro" id="IPR011013">
    <property type="entry name" value="Gal_mutarotase_sf_dom"/>
</dbReference>
<dbReference type="OrthoDB" id="1049785at2"/>
<gene>
    <name evidence="6" type="ORF">FDA94_29640</name>
</gene>
<dbReference type="InterPro" id="IPR011682">
    <property type="entry name" value="Glyco_hydro_38_C"/>
</dbReference>
<keyword evidence="7" id="KW-1185">Reference proteome</keyword>
<dbReference type="Pfam" id="PF09261">
    <property type="entry name" value="Alpha-mann_mid"/>
    <property type="match status" value="1"/>
</dbReference>
<dbReference type="Pfam" id="PF07748">
    <property type="entry name" value="Glyco_hydro_38C"/>
    <property type="match status" value="1"/>
</dbReference>
<dbReference type="Gene3D" id="3.20.110.10">
    <property type="entry name" value="Glycoside hydrolase 38, N terminal domain"/>
    <property type="match status" value="1"/>
</dbReference>
<evidence type="ECO:0000259" key="5">
    <source>
        <dbReference type="SMART" id="SM00872"/>
    </source>
</evidence>
<evidence type="ECO:0000313" key="6">
    <source>
        <dbReference type="EMBL" id="TKK84503.1"/>
    </source>
</evidence>
<evidence type="ECO:0000256" key="4">
    <source>
        <dbReference type="ARBA" id="ARBA00023295"/>
    </source>
</evidence>
<dbReference type="SMART" id="SM00872">
    <property type="entry name" value="Alpha-mann_mid"/>
    <property type="match status" value="1"/>
</dbReference>
<dbReference type="GO" id="GO:0030246">
    <property type="term" value="F:carbohydrate binding"/>
    <property type="evidence" value="ECO:0007669"/>
    <property type="project" value="InterPro"/>
</dbReference>
<sequence length="1250" mass="135115">MRIAEIAGTELFADGPRQIVRVTLEEGAPAEVVITGDATGSATGQGTVEVPVTTEKAPGETAAVTVRAGADETTAEFPVAEPGWTVWMVSHFHYDPVWWNTQAAYTTTWNTAGDAAQSSRQAFQHAGFELVQLHLETARREPGYKFVLAEVDYLKPFWDAHPEHRAYLRRLIGEGRVEIMGGAYNEPNTNLTSAESTIRNLVHGTGFQRDVLGGDPHTAWQLDAFGHDPQFPGLAAAAGLTSSSWARGPFHQWGPMLGGGDPRRMQFPAEFDWVAPSGEGVLTHYMPGHYSAGWWMDSSTTVDEAAAEVYRWFLALKQVAATRNVLLPVGTDYTPPNKWIMDVQREWNARYAWPRFVCGLPKEFFAAVRAERADFLPQTRDMNPVYTGKDVSYVDTKQAQRRAEVVVADAEKFATLAAVRDGADYPFALMDKAWRQLVYGAHHDAITGSESDQVYLDLLTGWREAYTIGSETLDGALRVLGAGLSGVVVWNPSSWPRTDVVRVRLTLPPGWRGIAEPVVVENAVVDDEGFVTEADVVFLAEDVPPLGYRTFSFTPGVNAGWLPAGGTSIANDTHAITADPARGGGVSSWVTGGRELLQPGQVGNELVVHDEYPAHPRFHEGPWHLVPKGTRTGSSASAAEVVAERSAAGERLVVRGEFGPVRYVQEITLWHGVRRVDLVTRVDFDGADQLVRLRWPVAADRALPVSEVGNAVVGRGFALIDADTADHPWTLDNPAHNWFALSTTCRIGGRPIGVAEIVAGPDVPVPALRALAAALVKQGVTATVSRADGPRYGDLAVDSNLPDVRIAVGETPWPKGWHPAARPLTEVWVPSADLRAADALPVLSIGAGDVDALIDDLADAVVDVEGETYEPYTVGLINRGVPGFAVEPNGALNLSLLRSCTGWPSGIWIDPPRRTVPDGSGFQLQHWTHAFEYALVAGPGDWRATGLVHEGHDVNHPLIARDQGVEGEPAADSLLEVPANLVLTALKPAGNPIATGRLPGPVSGMTMRLYEPHGRTERIDLPGWRRTDLLETREVPDSPVTGMDVVTYTRDADGGGSAPGAEPFQPVFTRYWLHNTGPAPIGNLPVAVHLTDETVTVASSLVEGVVDGVVTLDGAETRAFTLEPGAFQAWPNEGWTTARLEFDGQTFEDRLGPATLEATTDSPHVAVRAGERSAIVIRLTCDAPVQAQLISPWHTYDLLPVWNTGVGPGTHELRFPVVGGHQPGTWWALVKLGYAGKVHYTEPVTIEVLP</sequence>
<accession>A0A4V5UZW8</accession>
<dbReference type="CDD" id="cd10786">
    <property type="entry name" value="GH38N_AMII_like"/>
    <property type="match status" value="1"/>
</dbReference>
<dbReference type="SUPFAM" id="SSF74650">
    <property type="entry name" value="Galactose mutarotase-like"/>
    <property type="match status" value="2"/>
</dbReference>
<dbReference type="GO" id="GO:0006013">
    <property type="term" value="P:mannose metabolic process"/>
    <property type="evidence" value="ECO:0007669"/>
    <property type="project" value="InterPro"/>
</dbReference>
<dbReference type="InterPro" id="IPR000602">
    <property type="entry name" value="Glyco_hydro_38_N"/>
</dbReference>
<dbReference type="InterPro" id="IPR028995">
    <property type="entry name" value="Glyco_hydro_57/38_cen_sf"/>
</dbReference>
<dbReference type="PANTHER" id="PTHR46017:SF1">
    <property type="entry name" value="ALPHA-MANNOSIDASE 2C1"/>
    <property type="match status" value="1"/>
</dbReference>
<dbReference type="PANTHER" id="PTHR46017">
    <property type="entry name" value="ALPHA-MANNOSIDASE 2C1"/>
    <property type="match status" value="1"/>
</dbReference>
<dbReference type="GO" id="GO:0046872">
    <property type="term" value="F:metal ion binding"/>
    <property type="evidence" value="ECO:0007669"/>
    <property type="project" value="UniProtKB-KW"/>
</dbReference>
<organism evidence="6 7">
    <name type="scientific">Herbidospora galbida</name>
    <dbReference type="NCBI Taxonomy" id="2575442"/>
    <lineage>
        <taxon>Bacteria</taxon>
        <taxon>Bacillati</taxon>
        <taxon>Actinomycetota</taxon>
        <taxon>Actinomycetes</taxon>
        <taxon>Streptosporangiales</taxon>
        <taxon>Streptosporangiaceae</taxon>
        <taxon>Herbidospora</taxon>
    </lineage>
</organism>
<comment type="caution">
    <text evidence="6">The sequence shown here is derived from an EMBL/GenBank/DDBJ whole genome shotgun (WGS) entry which is preliminary data.</text>
</comment>
<evidence type="ECO:0000313" key="7">
    <source>
        <dbReference type="Proteomes" id="UP000308705"/>
    </source>
</evidence>
<reference evidence="6 7" key="1">
    <citation type="submission" date="2019-04" db="EMBL/GenBank/DDBJ databases">
        <title>Herbidospora sp. NEAU-GS14.nov., a novel actinomycete isolated from soil.</title>
        <authorList>
            <person name="Han L."/>
        </authorList>
    </citation>
    <scope>NUCLEOTIDE SEQUENCE [LARGE SCALE GENOMIC DNA]</scope>
    <source>
        <strain evidence="6 7">NEAU-GS14</strain>
    </source>
</reference>
<comment type="similarity">
    <text evidence="1">Belongs to the glycosyl hydrolase 38 family.</text>
</comment>
<keyword evidence="4" id="KW-0326">Glycosidase</keyword>
<evidence type="ECO:0000256" key="3">
    <source>
        <dbReference type="ARBA" id="ARBA00022801"/>
    </source>
</evidence>
<dbReference type="Gene3D" id="1.20.1270.50">
    <property type="entry name" value="Glycoside hydrolase family 38, central domain"/>
    <property type="match status" value="1"/>
</dbReference>
<dbReference type="Gene3D" id="2.70.98.30">
    <property type="entry name" value="Golgi alpha-mannosidase II, domain 4"/>
    <property type="match status" value="2"/>
</dbReference>
<dbReference type="InterPro" id="IPR011330">
    <property type="entry name" value="Glyco_hydro/deAcase_b/a-brl"/>
</dbReference>
<dbReference type="GO" id="GO:0004559">
    <property type="term" value="F:alpha-mannosidase activity"/>
    <property type="evidence" value="ECO:0007669"/>
    <property type="project" value="InterPro"/>
</dbReference>
<protein>
    <submittedName>
        <fullName evidence="6">Alpha-mannosidase</fullName>
    </submittedName>
</protein>
<dbReference type="SUPFAM" id="SSF88688">
    <property type="entry name" value="Families 57/38 glycoside transferase middle domain"/>
    <property type="match status" value="1"/>
</dbReference>
<evidence type="ECO:0000256" key="1">
    <source>
        <dbReference type="ARBA" id="ARBA00009792"/>
    </source>
</evidence>
<dbReference type="AlphaFoldDB" id="A0A4V5UZW8"/>
<dbReference type="RefSeq" id="WP_137250358.1">
    <property type="nucleotide sequence ID" value="NZ_SZQA01000034.1"/>
</dbReference>
<dbReference type="EMBL" id="SZQA01000034">
    <property type="protein sequence ID" value="TKK84503.1"/>
    <property type="molecule type" value="Genomic_DNA"/>
</dbReference>
<keyword evidence="2" id="KW-0479">Metal-binding</keyword>
<dbReference type="SUPFAM" id="SSF88713">
    <property type="entry name" value="Glycoside hydrolase/deacetylase"/>
    <property type="match status" value="1"/>
</dbReference>
<dbReference type="Pfam" id="PF01074">
    <property type="entry name" value="Glyco_hydro_38N"/>
    <property type="match status" value="1"/>
</dbReference>
<keyword evidence="3" id="KW-0378">Hydrolase</keyword>
<name>A0A4V5UZW8_9ACTN</name>
<evidence type="ECO:0000256" key="2">
    <source>
        <dbReference type="ARBA" id="ARBA00022723"/>
    </source>
</evidence>
<dbReference type="Proteomes" id="UP000308705">
    <property type="component" value="Unassembled WGS sequence"/>
</dbReference>
<proteinExistence type="inferred from homology"/>
<dbReference type="GO" id="GO:0009313">
    <property type="term" value="P:oligosaccharide catabolic process"/>
    <property type="evidence" value="ECO:0007669"/>
    <property type="project" value="TreeGrafter"/>
</dbReference>
<dbReference type="InterPro" id="IPR015341">
    <property type="entry name" value="Glyco_hydro_38_cen"/>
</dbReference>